<sequence length="116" mass="13268">MNGGETLWDSESEFLAKYIFSLFDLDSGISVHYFRGLIAETQIQMEDLCSSWEKKLSIGDNFDENMCGQIRTVVGQARILTNERGRLTQFKSLVDNCEFWSRGKRNNATRLAGMKT</sequence>
<evidence type="ECO:0000256" key="1">
    <source>
        <dbReference type="ARBA" id="ARBA00008839"/>
    </source>
</evidence>
<proteinExistence type="inferred from homology"/>
<evidence type="ECO:0000313" key="3">
    <source>
        <dbReference type="Proteomes" id="UP000595437"/>
    </source>
</evidence>
<dbReference type="PANTHER" id="PTHR12353">
    <property type="entry name" value="DISKS LARGE-ASSOCIATED PROTEIN DAP SAP90/PSD-95-ASSOCIATED PROTEIN"/>
    <property type="match status" value="1"/>
</dbReference>
<dbReference type="InterPro" id="IPR005026">
    <property type="entry name" value="SAPAP"/>
</dbReference>
<dbReference type="Proteomes" id="UP000595437">
    <property type="component" value="Chromosome 18"/>
</dbReference>
<protein>
    <submittedName>
        <fullName evidence="2">Microtubuleassociated protein futschlike</fullName>
    </submittedName>
</protein>
<organism evidence="2 3">
    <name type="scientific">Caligus rogercresseyi</name>
    <name type="common">Sea louse</name>
    <dbReference type="NCBI Taxonomy" id="217165"/>
    <lineage>
        <taxon>Eukaryota</taxon>
        <taxon>Metazoa</taxon>
        <taxon>Ecdysozoa</taxon>
        <taxon>Arthropoda</taxon>
        <taxon>Crustacea</taxon>
        <taxon>Multicrustacea</taxon>
        <taxon>Hexanauplia</taxon>
        <taxon>Copepoda</taxon>
        <taxon>Siphonostomatoida</taxon>
        <taxon>Caligidae</taxon>
        <taxon>Caligus</taxon>
    </lineage>
</organism>
<keyword evidence="3" id="KW-1185">Reference proteome</keyword>
<dbReference type="AlphaFoldDB" id="A0A7T8JU86"/>
<dbReference type="OrthoDB" id="10023951at2759"/>
<name>A0A7T8JU86_CALRO</name>
<dbReference type="GO" id="GO:0023052">
    <property type="term" value="P:signaling"/>
    <property type="evidence" value="ECO:0007669"/>
    <property type="project" value="InterPro"/>
</dbReference>
<comment type="similarity">
    <text evidence="1">Belongs to the SAPAP family.</text>
</comment>
<dbReference type="EMBL" id="CP045907">
    <property type="protein sequence ID" value="QQP35243.1"/>
    <property type="molecule type" value="Genomic_DNA"/>
</dbReference>
<gene>
    <name evidence="2" type="ORF">FKW44_023407</name>
</gene>
<accession>A0A7T8JU86</accession>
<evidence type="ECO:0000313" key="2">
    <source>
        <dbReference type="EMBL" id="QQP35243.1"/>
    </source>
</evidence>
<reference evidence="3" key="1">
    <citation type="submission" date="2021-01" db="EMBL/GenBank/DDBJ databases">
        <title>Caligus Genome Assembly.</title>
        <authorList>
            <person name="Gallardo-Escarate C."/>
        </authorList>
    </citation>
    <scope>NUCLEOTIDE SEQUENCE [LARGE SCALE GENOMIC DNA]</scope>
</reference>
<dbReference type="PANTHER" id="PTHR12353:SF1">
    <property type="entry name" value="DISKS LARGE-ASSOCIATED PROTEIN 5"/>
    <property type="match status" value="1"/>
</dbReference>